<protein>
    <submittedName>
        <fullName evidence="3">NAD(P)H-binding protein</fullName>
    </submittedName>
</protein>
<dbReference type="Proteomes" id="UP001553161">
    <property type="component" value="Unassembled WGS sequence"/>
</dbReference>
<dbReference type="PANTHER" id="PTHR12126">
    <property type="entry name" value="NADH-UBIQUINONE OXIDOREDUCTASE 39 KDA SUBUNIT-RELATED"/>
    <property type="match status" value="1"/>
</dbReference>
<reference evidence="3 4" key="1">
    <citation type="submission" date="2024-07" db="EMBL/GenBank/DDBJ databases">
        <authorList>
            <person name="Kang M."/>
        </authorList>
    </citation>
    <scope>NUCLEOTIDE SEQUENCE [LARGE SCALE GENOMIC DNA]</scope>
    <source>
        <strain evidence="3 4">DFM31</strain>
    </source>
</reference>
<evidence type="ECO:0000256" key="1">
    <source>
        <dbReference type="SAM" id="MobiDB-lite"/>
    </source>
</evidence>
<keyword evidence="4" id="KW-1185">Reference proteome</keyword>
<feature type="domain" description="NAD(P)-binding" evidence="2">
    <location>
        <begin position="7"/>
        <end position="149"/>
    </location>
</feature>
<feature type="compositionally biased region" description="Pro residues" evidence="1">
    <location>
        <begin position="300"/>
        <end position="316"/>
    </location>
</feature>
<evidence type="ECO:0000259" key="2">
    <source>
        <dbReference type="Pfam" id="PF13460"/>
    </source>
</evidence>
<accession>A0ABV3LA30</accession>
<dbReference type="RefSeq" id="WP_366193009.1">
    <property type="nucleotide sequence ID" value="NZ_JBFBVU010000011.1"/>
</dbReference>
<gene>
    <name evidence="3" type="ORF">AB0T83_10625</name>
</gene>
<organism evidence="3 4">
    <name type="scientific">Meridianimarinicoccus marinus</name>
    <dbReference type="NCBI Taxonomy" id="3231483"/>
    <lineage>
        <taxon>Bacteria</taxon>
        <taxon>Pseudomonadati</taxon>
        <taxon>Pseudomonadota</taxon>
        <taxon>Alphaproteobacteria</taxon>
        <taxon>Rhodobacterales</taxon>
        <taxon>Paracoccaceae</taxon>
        <taxon>Meridianimarinicoccus</taxon>
    </lineage>
</organism>
<dbReference type="InterPro" id="IPR016040">
    <property type="entry name" value="NAD(P)-bd_dom"/>
</dbReference>
<evidence type="ECO:0000313" key="3">
    <source>
        <dbReference type="EMBL" id="MEV8467233.1"/>
    </source>
</evidence>
<dbReference type="PANTHER" id="PTHR12126:SF11">
    <property type="entry name" value="NADH DEHYDROGENASE [UBIQUINONE] 1 ALPHA SUBCOMPLEX SUBUNIT 9, MITOCHONDRIAL"/>
    <property type="match status" value="1"/>
</dbReference>
<proteinExistence type="predicted"/>
<dbReference type="InterPro" id="IPR036291">
    <property type="entry name" value="NAD(P)-bd_dom_sf"/>
</dbReference>
<dbReference type="InterPro" id="IPR051207">
    <property type="entry name" value="ComplexI_NDUFA9_subunit"/>
</dbReference>
<comment type="caution">
    <text evidence="3">The sequence shown here is derived from an EMBL/GenBank/DDBJ whole genome shotgun (WGS) entry which is preliminary data.</text>
</comment>
<name>A0ABV3LA30_9RHOB</name>
<dbReference type="Pfam" id="PF13460">
    <property type="entry name" value="NAD_binding_10"/>
    <property type="match status" value="1"/>
</dbReference>
<feature type="region of interest" description="Disordered" evidence="1">
    <location>
        <begin position="297"/>
        <end position="320"/>
    </location>
</feature>
<dbReference type="SUPFAM" id="SSF51735">
    <property type="entry name" value="NAD(P)-binding Rossmann-fold domains"/>
    <property type="match status" value="1"/>
</dbReference>
<evidence type="ECO:0000313" key="4">
    <source>
        <dbReference type="Proteomes" id="UP001553161"/>
    </source>
</evidence>
<dbReference type="EMBL" id="JBFBVU010000011">
    <property type="protein sequence ID" value="MEV8467233.1"/>
    <property type="molecule type" value="Genomic_DNA"/>
</dbReference>
<sequence>MKLFVTGASGFVGRQVLRRLARRPEVTCTLLLRDPAALPDLPANCTAIKGDLDRPDSYRAALEGADRVLHMAALTGKAAPDDYAAANQQATEALTEAAKAAGVEAMIFVSTIAAGYPDKRHYPYAQTKQAAETALAASGLPHTILRPTLVFGPGSPIAATLGKIAGAPIIPLPARGGPVDVQPVHVDDVARAIEALIDVPATGEVLDLGGPERLSFRDFLTRMHAEITGKTPKFLPLPLTPLQALLAAMEPLARPVMPATAGQFAVFANDSAARDNWLMDRLRPEMVSLEDMLAEAISGDPPPPPARAPSDAMPPDPEPRDTLVQECRDISRHLCGTLPGPQAEVAYLDGIARFALTPAPGSFDAAVLRFSRRSPMALSLMDGYTSFFARKSLFRRRLILLLAIVEKLPPTARAFQTVPAEGPLRATLVTGFQGLRGLATIVAGGIAALILSLTHRGSGPA</sequence>
<dbReference type="Gene3D" id="3.40.50.720">
    <property type="entry name" value="NAD(P)-binding Rossmann-like Domain"/>
    <property type="match status" value="1"/>
</dbReference>